<dbReference type="SUPFAM" id="SSF63829">
    <property type="entry name" value="Calcium-dependent phosphotriesterase"/>
    <property type="match status" value="1"/>
</dbReference>
<reference evidence="3 4" key="1">
    <citation type="submission" date="2023-04" db="EMBL/GenBank/DDBJ databases">
        <title>Marinoamorphus aggregata gen. nov., sp. Nov., isolate from tissue of brittle star Ophioplocus japonicus.</title>
        <authorList>
            <person name="Kawano K."/>
            <person name="Sawayama S."/>
            <person name="Nakagawa S."/>
        </authorList>
    </citation>
    <scope>NUCLEOTIDE SEQUENCE [LARGE SCALE GENOMIC DNA]</scope>
    <source>
        <strain evidence="3 4">NKW23</strain>
    </source>
</reference>
<accession>A0ABQ6LRU4</accession>
<dbReference type="InterPro" id="IPR013658">
    <property type="entry name" value="SGL"/>
</dbReference>
<dbReference type="PANTHER" id="PTHR47572:SF4">
    <property type="entry name" value="LACTONASE DRP35"/>
    <property type="match status" value="1"/>
</dbReference>
<dbReference type="Proteomes" id="UP001239909">
    <property type="component" value="Unassembled WGS sequence"/>
</dbReference>
<feature type="domain" description="SMP-30/Gluconolactonase/LRE-like region" evidence="2">
    <location>
        <begin position="49"/>
        <end position="246"/>
    </location>
</feature>
<keyword evidence="1" id="KW-0378">Hydrolase</keyword>
<sequence length="338" mass="35370">MRFPIGPDAIRFHGAGLRRPECVLAHASGLLIAPDWTPPGGVSLIAPSGRVHRLLATRPEPGIDLPVRANGIALEPGGTILVAHLGETRGGIYRLHPDGRCTLVTDSIAGCPMPPANFVAADAEGRLWITISTTRVPRALDYRPDAASGLVAVHEGGETRIAAEGLGYTNECLIAPDGGTLWVNETFARRLTAFPLAGARLGAGRTHAGFGPGTFPDGLALDETGALLVTSIVSNRVIRVAPDGQAETLLEDVDPAHLAWVEAAFQAGEMGRQHLDTAGGRRLANISNLAFGGPDRRTAWLGCLLGEAVAAFEAPAPGHPLTHWEAEIGPLAKLMETA</sequence>
<evidence type="ECO:0000259" key="2">
    <source>
        <dbReference type="Pfam" id="PF08450"/>
    </source>
</evidence>
<dbReference type="InterPro" id="IPR051262">
    <property type="entry name" value="SMP-30/CGR1_Lactonase"/>
</dbReference>
<protein>
    <recommendedName>
        <fullName evidence="2">SMP-30/Gluconolactonase/LRE-like region domain-containing protein</fullName>
    </recommendedName>
</protein>
<keyword evidence="4" id="KW-1185">Reference proteome</keyword>
<comment type="caution">
    <text evidence="3">The sequence shown here is derived from an EMBL/GenBank/DDBJ whole genome shotgun (WGS) entry which is preliminary data.</text>
</comment>
<gene>
    <name evidence="3" type="ORF">LNKW23_38240</name>
</gene>
<dbReference type="InterPro" id="IPR011042">
    <property type="entry name" value="6-blade_b-propeller_TolB-like"/>
</dbReference>
<evidence type="ECO:0000313" key="4">
    <source>
        <dbReference type="Proteomes" id="UP001239909"/>
    </source>
</evidence>
<proteinExistence type="predicted"/>
<dbReference type="PANTHER" id="PTHR47572">
    <property type="entry name" value="LIPOPROTEIN-RELATED"/>
    <property type="match status" value="1"/>
</dbReference>
<dbReference type="Pfam" id="PF08450">
    <property type="entry name" value="SGL"/>
    <property type="match status" value="1"/>
</dbReference>
<evidence type="ECO:0000256" key="1">
    <source>
        <dbReference type="ARBA" id="ARBA00022801"/>
    </source>
</evidence>
<dbReference type="Gene3D" id="2.120.10.30">
    <property type="entry name" value="TolB, C-terminal domain"/>
    <property type="match status" value="1"/>
</dbReference>
<name>A0ABQ6LRU4_9RHOB</name>
<organism evidence="3 4">
    <name type="scientific">Paralimibaculum aggregatum</name>
    <dbReference type="NCBI Taxonomy" id="3036245"/>
    <lineage>
        <taxon>Bacteria</taxon>
        <taxon>Pseudomonadati</taxon>
        <taxon>Pseudomonadota</taxon>
        <taxon>Alphaproteobacteria</taxon>
        <taxon>Rhodobacterales</taxon>
        <taxon>Paracoccaceae</taxon>
        <taxon>Paralimibaculum</taxon>
    </lineage>
</organism>
<dbReference type="EMBL" id="BSYI01000039">
    <property type="protein sequence ID" value="GMG84608.1"/>
    <property type="molecule type" value="Genomic_DNA"/>
</dbReference>
<dbReference type="RefSeq" id="WP_285673681.1">
    <property type="nucleotide sequence ID" value="NZ_BSYI01000039.1"/>
</dbReference>
<evidence type="ECO:0000313" key="3">
    <source>
        <dbReference type="EMBL" id="GMG84608.1"/>
    </source>
</evidence>